<comment type="caution">
    <text evidence="1">The sequence shown here is derived from an EMBL/GenBank/DDBJ whole genome shotgun (WGS) entry which is preliminary data.</text>
</comment>
<name>A0ABN8H2L7_9BACL</name>
<reference evidence="1" key="1">
    <citation type="submission" date="2022-01" db="EMBL/GenBank/DDBJ databases">
        <authorList>
            <person name="Criscuolo A."/>
        </authorList>
    </citation>
    <scope>NUCLEOTIDE SEQUENCE</scope>
    <source>
        <strain evidence="1">CIP111893</strain>
    </source>
</reference>
<organism evidence="1 2">
    <name type="scientific">Paenibacillus plantiphilus</name>
    <dbReference type="NCBI Taxonomy" id="2905650"/>
    <lineage>
        <taxon>Bacteria</taxon>
        <taxon>Bacillati</taxon>
        <taxon>Bacillota</taxon>
        <taxon>Bacilli</taxon>
        <taxon>Bacillales</taxon>
        <taxon>Paenibacillaceae</taxon>
        <taxon>Paenibacillus</taxon>
    </lineage>
</organism>
<keyword evidence="2" id="KW-1185">Reference proteome</keyword>
<dbReference type="Proteomes" id="UP000838686">
    <property type="component" value="Unassembled WGS sequence"/>
</dbReference>
<evidence type="ECO:0000313" key="2">
    <source>
        <dbReference type="Proteomes" id="UP000838686"/>
    </source>
</evidence>
<sequence length="52" mass="5932">MSLSRVKVAIRCNICGEKFVLRGRREKGKIDTGFKQCLCNNTLDFEIQEVAL</sequence>
<evidence type="ECO:0008006" key="3">
    <source>
        <dbReference type="Google" id="ProtNLM"/>
    </source>
</evidence>
<protein>
    <recommendedName>
        <fullName evidence="3">SR1 protein</fullName>
    </recommendedName>
</protein>
<accession>A0ABN8H2L7</accession>
<evidence type="ECO:0000313" key="1">
    <source>
        <dbReference type="EMBL" id="CAH1221378.1"/>
    </source>
</evidence>
<proteinExistence type="predicted"/>
<gene>
    <name evidence="1" type="ORF">PAECIP111893_04712</name>
</gene>
<dbReference type="EMBL" id="CAKMMF010000035">
    <property type="protein sequence ID" value="CAH1221378.1"/>
    <property type="molecule type" value="Genomic_DNA"/>
</dbReference>